<proteinExistence type="predicted"/>
<gene>
    <name evidence="9" type="primary">ttrA_4</name>
    <name evidence="9" type="ORF">MGLY_34460</name>
</gene>
<keyword evidence="6" id="KW-0408">Iron</keyword>
<evidence type="ECO:0000259" key="8">
    <source>
        <dbReference type="SMART" id="SM00926"/>
    </source>
</evidence>
<keyword evidence="4" id="KW-0732">Signal</keyword>
<accession>A0A6I5ZXL8</accession>
<evidence type="ECO:0000313" key="9">
    <source>
        <dbReference type="EMBL" id="QGP94021.1"/>
    </source>
</evidence>
<dbReference type="SMART" id="SM00926">
    <property type="entry name" value="Molybdop_Fe4S4"/>
    <property type="match status" value="1"/>
</dbReference>
<feature type="domain" description="4Fe-4S Mo/W bis-MGD-type" evidence="8">
    <location>
        <begin position="65"/>
        <end position="149"/>
    </location>
</feature>
<reference evidence="9 10" key="1">
    <citation type="submission" date="2019-11" db="EMBL/GenBank/DDBJ databases">
        <title>Genome sequence of Moorella glycerini DSM11254.</title>
        <authorList>
            <person name="Poehlein A."/>
            <person name="Boeer T."/>
            <person name="Daniel R."/>
        </authorList>
    </citation>
    <scope>NUCLEOTIDE SEQUENCE [LARGE SCALE GENOMIC DNA]</scope>
    <source>
        <strain evidence="9 10">DSM 11254</strain>
    </source>
</reference>
<keyword evidence="2" id="KW-0500">Molybdenum</keyword>
<keyword evidence="3" id="KW-0479">Metal-binding</keyword>
<organism evidence="9 10">
    <name type="scientific">Neomoorella glycerini</name>
    <dbReference type="NCBI Taxonomy" id="55779"/>
    <lineage>
        <taxon>Bacteria</taxon>
        <taxon>Bacillati</taxon>
        <taxon>Bacillota</taxon>
        <taxon>Clostridia</taxon>
        <taxon>Neomoorellales</taxon>
        <taxon>Neomoorellaceae</taxon>
        <taxon>Neomoorella</taxon>
    </lineage>
</organism>
<dbReference type="PANTHER" id="PTHR43742">
    <property type="entry name" value="TRIMETHYLAMINE-N-OXIDE REDUCTASE"/>
    <property type="match status" value="1"/>
</dbReference>
<evidence type="ECO:0000256" key="6">
    <source>
        <dbReference type="ARBA" id="ARBA00023004"/>
    </source>
</evidence>
<evidence type="ECO:0000313" key="10">
    <source>
        <dbReference type="Proteomes" id="UP000425916"/>
    </source>
</evidence>
<keyword evidence="1" id="KW-0004">4Fe-4S</keyword>
<dbReference type="SUPFAM" id="SSF53706">
    <property type="entry name" value="Formate dehydrogenase/DMSO reductase, domains 1-3"/>
    <property type="match status" value="1"/>
</dbReference>
<dbReference type="PROSITE" id="PS51318">
    <property type="entry name" value="TAT"/>
    <property type="match status" value="1"/>
</dbReference>
<dbReference type="Gene3D" id="2.20.25.90">
    <property type="entry name" value="ADC-like domains"/>
    <property type="match status" value="1"/>
</dbReference>
<dbReference type="InterPro" id="IPR006311">
    <property type="entry name" value="TAT_signal"/>
</dbReference>
<evidence type="ECO:0000256" key="3">
    <source>
        <dbReference type="ARBA" id="ARBA00022723"/>
    </source>
</evidence>
<dbReference type="Gene3D" id="3.40.50.740">
    <property type="match status" value="1"/>
</dbReference>
<evidence type="ECO:0000256" key="5">
    <source>
        <dbReference type="ARBA" id="ARBA00023002"/>
    </source>
</evidence>
<sequence length="255" mass="27955">MRRREFLKLLLAAGITGAGGLGLEQAARAAGRPEPFPELPQKQSGQKPEALINTKNGQVMPAAGIIMRHSACLGCYSCCGNRVKIDASTGEILQVFGNPYNPLNSEPHLPYEAPLTEAYLAFSNYQGKGNTARATLCARGLATLQAHQDPMRLLVPLKRAGKRGEGKWQPITWEEAVNETIEGGKLFSEIGENQEIEGLRHVRDFNTLIDPNRPELGPKVNQLVFFGGRDDGRMVFASRFMRAFGSINYFTHGST</sequence>
<evidence type="ECO:0000256" key="7">
    <source>
        <dbReference type="ARBA" id="ARBA00023014"/>
    </source>
</evidence>
<protein>
    <submittedName>
        <fullName evidence="9">Tetrathionate reductase subunit A</fullName>
        <ecNumber evidence="9">1.8.-.-</ecNumber>
    </submittedName>
</protein>
<name>A0A6I5ZXL8_9FIRM</name>
<evidence type="ECO:0000256" key="1">
    <source>
        <dbReference type="ARBA" id="ARBA00022485"/>
    </source>
</evidence>
<evidence type="ECO:0000256" key="4">
    <source>
        <dbReference type="ARBA" id="ARBA00022729"/>
    </source>
</evidence>
<keyword evidence="7" id="KW-0411">Iron-sulfur</keyword>
<dbReference type="Proteomes" id="UP000425916">
    <property type="component" value="Chromosome"/>
</dbReference>
<dbReference type="PANTHER" id="PTHR43742:SF9">
    <property type="entry name" value="TETRATHIONATE REDUCTASE SUBUNIT A"/>
    <property type="match status" value="1"/>
</dbReference>
<dbReference type="GO" id="GO:0046872">
    <property type="term" value="F:metal ion binding"/>
    <property type="evidence" value="ECO:0007669"/>
    <property type="project" value="UniProtKB-KW"/>
</dbReference>
<dbReference type="InterPro" id="IPR050612">
    <property type="entry name" value="Prok_Mopterin_Oxidored"/>
</dbReference>
<dbReference type="GO" id="GO:0051539">
    <property type="term" value="F:4 iron, 4 sulfur cluster binding"/>
    <property type="evidence" value="ECO:0007669"/>
    <property type="project" value="UniProtKB-KW"/>
</dbReference>
<dbReference type="InterPro" id="IPR006963">
    <property type="entry name" value="Mopterin_OxRdtase_4Fe-4S_dom"/>
</dbReference>
<dbReference type="EMBL" id="CP046244">
    <property type="protein sequence ID" value="QGP94021.1"/>
    <property type="molecule type" value="Genomic_DNA"/>
</dbReference>
<dbReference type="AlphaFoldDB" id="A0A6I5ZXL8"/>
<dbReference type="EC" id="1.8.-.-" evidence="9"/>
<keyword evidence="5 9" id="KW-0560">Oxidoreductase</keyword>
<evidence type="ECO:0000256" key="2">
    <source>
        <dbReference type="ARBA" id="ARBA00022505"/>
    </source>
</evidence>
<keyword evidence="10" id="KW-1185">Reference proteome</keyword>
<dbReference type="GO" id="GO:0016491">
    <property type="term" value="F:oxidoreductase activity"/>
    <property type="evidence" value="ECO:0007669"/>
    <property type="project" value="UniProtKB-KW"/>
</dbReference>